<dbReference type="Gene3D" id="1.25.40.10">
    <property type="entry name" value="Tetratricopeptide repeat domain"/>
    <property type="match status" value="1"/>
</dbReference>
<dbReference type="eggNOG" id="ENOG5031XPQ">
    <property type="taxonomic scope" value="Bacteria"/>
</dbReference>
<evidence type="ECO:0000256" key="1">
    <source>
        <dbReference type="PROSITE-ProRule" id="PRU00339"/>
    </source>
</evidence>
<evidence type="ECO:0000313" key="2">
    <source>
        <dbReference type="EMBL" id="EHI56186.1"/>
    </source>
</evidence>
<dbReference type="RefSeq" id="WP_005539896.1">
    <property type="nucleotide sequence ID" value="NZ_JH378830.1"/>
</dbReference>
<dbReference type="EMBL" id="ACZL01000012">
    <property type="protein sequence ID" value="EHI56186.1"/>
    <property type="molecule type" value="Genomic_DNA"/>
</dbReference>
<organism evidence="2 3">
    <name type="scientific">Johnsonella ignava ATCC 51276</name>
    <dbReference type="NCBI Taxonomy" id="679200"/>
    <lineage>
        <taxon>Bacteria</taxon>
        <taxon>Bacillati</taxon>
        <taxon>Bacillota</taxon>
        <taxon>Clostridia</taxon>
        <taxon>Lachnospirales</taxon>
        <taxon>Lachnospiraceae</taxon>
        <taxon>Johnsonella</taxon>
    </lineage>
</organism>
<dbReference type="PROSITE" id="PS50005">
    <property type="entry name" value="TPR"/>
    <property type="match status" value="1"/>
</dbReference>
<dbReference type="SUPFAM" id="SSF48452">
    <property type="entry name" value="TPR-like"/>
    <property type="match status" value="1"/>
</dbReference>
<gene>
    <name evidence="2" type="ORF">HMPREF9333_00716</name>
</gene>
<dbReference type="STRING" id="679200.HMPREF9333_00716"/>
<protein>
    <submittedName>
        <fullName evidence="2">Uncharacterized protein</fullName>
    </submittedName>
</protein>
<dbReference type="Proteomes" id="UP000003011">
    <property type="component" value="Unassembled WGS sequence"/>
</dbReference>
<keyword evidence="3" id="KW-1185">Reference proteome</keyword>
<dbReference type="HOGENOM" id="CLU_085956_1_0_9"/>
<comment type="caution">
    <text evidence="2">The sequence shown here is derived from an EMBL/GenBank/DDBJ whole genome shotgun (WGS) entry which is preliminary data.</text>
</comment>
<accession>G5GGM6</accession>
<sequence>MGLILCEDIVADKPYYVEELDINIYSIEELGYILYEHPLLVMEDFISTALFDFIKTELKKESLAISIEKMYAEKISDENIIIYILETLDFYKSSEISRYKNLITNYRKLKRVEFLKAKADYMFGIKRYGKAIRFYSIICKQPPDRNIADKFQGKIWHNMGSAYANLFLYEKALEAYKKSFEYLKDNDILKKIYFLSKLGEDEVFTEFLDDNGIESIDASWDEEYNETLKKALASQRIDYLDSIMKKDSYEKRLLINELAAAWKQEYRNML</sequence>
<keyword evidence="1" id="KW-0802">TPR repeat</keyword>
<dbReference type="InterPro" id="IPR019734">
    <property type="entry name" value="TPR_rpt"/>
</dbReference>
<dbReference type="OrthoDB" id="1895216at2"/>
<evidence type="ECO:0000313" key="3">
    <source>
        <dbReference type="Proteomes" id="UP000003011"/>
    </source>
</evidence>
<reference evidence="2 3" key="1">
    <citation type="submission" date="2011-08" db="EMBL/GenBank/DDBJ databases">
        <title>The Genome Sequence of Johnsonella ignava ATCC 51276.</title>
        <authorList>
            <consortium name="The Broad Institute Genome Sequencing Platform"/>
            <person name="Earl A."/>
            <person name="Ward D."/>
            <person name="Feldgarden M."/>
            <person name="Gevers D."/>
            <person name="Izard J."/>
            <person name="Blanton J.M."/>
            <person name="Baranova O.V."/>
            <person name="Dewhirst F.E."/>
            <person name="Young S.K."/>
            <person name="Zeng Q."/>
            <person name="Gargeya S."/>
            <person name="Fitzgerald M."/>
            <person name="Haas B."/>
            <person name="Abouelleil A."/>
            <person name="Alvarado L."/>
            <person name="Arachchi H.M."/>
            <person name="Berlin A."/>
            <person name="Brown A."/>
            <person name="Chapman S.B."/>
            <person name="Chen Z."/>
            <person name="Dunbar C."/>
            <person name="Freedman E."/>
            <person name="Gearin G."/>
            <person name="Gellesch M."/>
            <person name="Goldberg J."/>
            <person name="Griggs A."/>
            <person name="Gujja S."/>
            <person name="Heiman D."/>
            <person name="Howarth C."/>
            <person name="Larson L."/>
            <person name="Lui A."/>
            <person name="MacDonald P.J.P."/>
            <person name="Montmayeur A."/>
            <person name="Murphy C."/>
            <person name="Neiman D."/>
            <person name="Pearson M."/>
            <person name="Priest M."/>
            <person name="Roberts A."/>
            <person name="Saif S."/>
            <person name="Shea T."/>
            <person name="Shenoy N."/>
            <person name="Sisk P."/>
            <person name="Stolte C."/>
            <person name="Sykes S."/>
            <person name="Wortman J."/>
            <person name="Nusbaum C."/>
            <person name="Birren B."/>
        </authorList>
    </citation>
    <scope>NUCLEOTIDE SEQUENCE [LARGE SCALE GENOMIC DNA]</scope>
    <source>
        <strain evidence="2 3">ATCC 51276</strain>
    </source>
</reference>
<name>G5GGM6_9FIRM</name>
<feature type="repeat" description="TPR" evidence="1">
    <location>
        <begin position="153"/>
        <end position="186"/>
    </location>
</feature>
<proteinExistence type="predicted"/>
<dbReference type="AlphaFoldDB" id="G5GGM6"/>
<dbReference type="InterPro" id="IPR011990">
    <property type="entry name" value="TPR-like_helical_dom_sf"/>
</dbReference>